<keyword evidence="2" id="KW-1185">Reference proteome</keyword>
<dbReference type="Proteomes" id="UP000094043">
    <property type="component" value="Chromosome 8"/>
</dbReference>
<gene>
    <name evidence="1" type="ORF">L203_105912</name>
</gene>
<sequence>MVLSIQRIVKALVTSLDLRDPMSVFTRLHLAVTMLHHMSTAATLTVHGSPWDEWLIWSYQPQFLISRTFLHPEARFQFNSL</sequence>
<reference evidence="1" key="3">
    <citation type="submission" date="2024-01" db="EMBL/GenBank/DDBJ databases">
        <authorList>
            <person name="Coelho M.A."/>
            <person name="David-Palma M."/>
            <person name="Shea T."/>
            <person name="Sun S."/>
            <person name="Cuomo C.A."/>
            <person name="Heitman J."/>
        </authorList>
    </citation>
    <scope>NUCLEOTIDE SEQUENCE</scope>
    <source>
        <strain evidence="1">CBS 7841</strain>
    </source>
</reference>
<organism evidence="1 2">
    <name type="scientific">Cryptococcus depauperatus CBS 7841</name>
    <dbReference type="NCBI Taxonomy" id="1295531"/>
    <lineage>
        <taxon>Eukaryota</taxon>
        <taxon>Fungi</taxon>
        <taxon>Dikarya</taxon>
        <taxon>Basidiomycota</taxon>
        <taxon>Agaricomycotina</taxon>
        <taxon>Tremellomycetes</taxon>
        <taxon>Tremellales</taxon>
        <taxon>Cryptococcaceae</taxon>
        <taxon>Cryptococcus</taxon>
    </lineage>
</organism>
<evidence type="ECO:0000313" key="1">
    <source>
        <dbReference type="EMBL" id="WVN90670.1"/>
    </source>
</evidence>
<dbReference type="AlphaFoldDB" id="A0AAJ8M2Z0"/>
<proteinExistence type="predicted"/>
<dbReference type="KEGG" id="cdep:91090120"/>
<dbReference type="EMBL" id="CP143791">
    <property type="protein sequence ID" value="WVN90670.1"/>
    <property type="molecule type" value="Genomic_DNA"/>
</dbReference>
<dbReference type="GeneID" id="91090120"/>
<evidence type="ECO:0000313" key="2">
    <source>
        <dbReference type="Proteomes" id="UP000094043"/>
    </source>
</evidence>
<reference evidence="1" key="1">
    <citation type="submission" date="2016-06" db="EMBL/GenBank/DDBJ databases">
        <authorList>
            <person name="Cuomo C."/>
            <person name="Litvintseva A."/>
            <person name="Heitman J."/>
            <person name="Chen Y."/>
            <person name="Sun S."/>
            <person name="Springer D."/>
            <person name="Dromer F."/>
            <person name="Young S."/>
            <person name="Zeng Q."/>
            <person name="Chapman S."/>
            <person name="Gujja S."/>
            <person name="Saif S."/>
            <person name="Birren B."/>
        </authorList>
    </citation>
    <scope>NUCLEOTIDE SEQUENCE</scope>
    <source>
        <strain evidence="1">CBS 7841</strain>
    </source>
</reference>
<reference evidence="1" key="2">
    <citation type="journal article" date="2022" name="Elife">
        <title>Obligate sexual reproduction of a homothallic fungus closely related to the Cryptococcus pathogenic species complex.</title>
        <authorList>
            <person name="Passer A.R."/>
            <person name="Clancey S.A."/>
            <person name="Shea T."/>
            <person name="David-Palma M."/>
            <person name="Averette A.F."/>
            <person name="Boekhout T."/>
            <person name="Porcel B.M."/>
            <person name="Nowrousian M."/>
            <person name="Cuomo C.A."/>
            <person name="Sun S."/>
            <person name="Heitman J."/>
            <person name="Coelho M.A."/>
        </authorList>
    </citation>
    <scope>NUCLEOTIDE SEQUENCE</scope>
    <source>
        <strain evidence="1">CBS 7841</strain>
    </source>
</reference>
<dbReference type="RefSeq" id="XP_066071370.1">
    <property type="nucleotide sequence ID" value="XM_066215273.1"/>
</dbReference>
<name>A0AAJ8M2Z0_9TREE</name>
<protein>
    <submittedName>
        <fullName evidence="1">Uncharacterized protein</fullName>
    </submittedName>
</protein>
<accession>A0AAJ8M2Z0</accession>